<protein>
    <submittedName>
        <fullName evidence="1">Uncharacterized protein</fullName>
    </submittedName>
</protein>
<dbReference type="EMBL" id="BAAAHH010000020">
    <property type="protein sequence ID" value="GAA0958118.1"/>
    <property type="molecule type" value="Genomic_DNA"/>
</dbReference>
<reference evidence="2" key="1">
    <citation type="journal article" date="2019" name="Int. J. Syst. Evol. Microbiol.">
        <title>The Global Catalogue of Microorganisms (GCM) 10K type strain sequencing project: providing services to taxonomists for standard genome sequencing and annotation.</title>
        <authorList>
            <consortium name="The Broad Institute Genomics Platform"/>
            <consortium name="The Broad Institute Genome Sequencing Center for Infectious Disease"/>
            <person name="Wu L."/>
            <person name="Ma J."/>
        </authorList>
    </citation>
    <scope>NUCLEOTIDE SEQUENCE [LARGE SCALE GENOMIC DNA]</scope>
    <source>
        <strain evidence="2">JCM 10696</strain>
    </source>
</reference>
<keyword evidence="2" id="KW-1185">Reference proteome</keyword>
<gene>
    <name evidence="1" type="ORF">GCM10009550_46260</name>
</gene>
<evidence type="ECO:0000313" key="1">
    <source>
        <dbReference type="EMBL" id="GAA0958118.1"/>
    </source>
</evidence>
<accession>A0ABP4C0U2</accession>
<evidence type="ECO:0000313" key="2">
    <source>
        <dbReference type="Proteomes" id="UP001500665"/>
    </source>
</evidence>
<dbReference type="Proteomes" id="UP001500665">
    <property type="component" value="Unassembled WGS sequence"/>
</dbReference>
<comment type="caution">
    <text evidence="1">The sequence shown here is derived from an EMBL/GenBank/DDBJ whole genome shotgun (WGS) entry which is preliminary data.</text>
</comment>
<sequence>MAANAARIRERCRTEGEGVVMGAPRLVPEVIAPLSGGASAINVVSPVTRQAVAISCHRPGANQRSLL</sequence>
<proteinExistence type="predicted"/>
<name>A0ABP4C0U2_9ACTN</name>
<organism evidence="1 2">
    <name type="scientific">Actinocorallia libanotica</name>
    <dbReference type="NCBI Taxonomy" id="46162"/>
    <lineage>
        <taxon>Bacteria</taxon>
        <taxon>Bacillati</taxon>
        <taxon>Actinomycetota</taxon>
        <taxon>Actinomycetes</taxon>
        <taxon>Streptosporangiales</taxon>
        <taxon>Thermomonosporaceae</taxon>
        <taxon>Actinocorallia</taxon>
    </lineage>
</organism>